<dbReference type="InterPro" id="IPR013427">
    <property type="entry name" value="Haem-bd_dom_put"/>
</dbReference>
<dbReference type="PROSITE" id="PS51007">
    <property type="entry name" value="CYTC"/>
    <property type="match status" value="1"/>
</dbReference>
<feature type="domain" description="Cytochrome c" evidence="4">
    <location>
        <begin position="259"/>
        <end position="367"/>
    </location>
</feature>
<evidence type="ECO:0000256" key="3">
    <source>
        <dbReference type="ARBA" id="ARBA00023004"/>
    </source>
</evidence>
<dbReference type="Pfam" id="PF00034">
    <property type="entry name" value="Cytochrom_C"/>
    <property type="match status" value="1"/>
</dbReference>
<dbReference type="Gene3D" id="1.25.10.10">
    <property type="entry name" value="Leucine-rich Repeat Variant"/>
    <property type="match status" value="1"/>
</dbReference>
<evidence type="ECO:0000256" key="1">
    <source>
        <dbReference type="ARBA" id="ARBA00022617"/>
    </source>
</evidence>
<dbReference type="AlphaFoldDB" id="A0A382L9T8"/>
<dbReference type="GO" id="GO:0009055">
    <property type="term" value="F:electron transfer activity"/>
    <property type="evidence" value="ECO:0007669"/>
    <property type="project" value="InterPro"/>
</dbReference>
<keyword evidence="2" id="KW-0479">Metal-binding</keyword>
<evidence type="ECO:0000256" key="2">
    <source>
        <dbReference type="ARBA" id="ARBA00022723"/>
    </source>
</evidence>
<dbReference type="InterPro" id="IPR009056">
    <property type="entry name" value="Cyt_c-like_dom"/>
</dbReference>
<name>A0A382L9T8_9ZZZZ</name>
<reference evidence="5" key="1">
    <citation type="submission" date="2018-05" db="EMBL/GenBank/DDBJ databases">
        <authorList>
            <person name="Lanie J.A."/>
            <person name="Ng W.-L."/>
            <person name="Kazmierczak K.M."/>
            <person name="Andrzejewski T.M."/>
            <person name="Davidsen T.M."/>
            <person name="Wayne K.J."/>
            <person name="Tettelin H."/>
            <person name="Glass J.I."/>
            <person name="Rusch D."/>
            <person name="Podicherti R."/>
            <person name="Tsui H.-C.T."/>
            <person name="Winkler M.E."/>
        </authorList>
    </citation>
    <scope>NUCLEOTIDE SEQUENCE</scope>
</reference>
<evidence type="ECO:0000259" key="4">
    <source>
        <dbReference type="PROSITE" id="PS51007"/>
    </source>
</evidence>
<keyword evidence="1" id="KW-0349">Heme</keyword>
<organism evidence="5">
    <name type="scientific">marine metagenome</name>
    <dbReference type="NCBI Taxonomy" id="408172"/>
    <lineage>
        <taxon>unclassified sequences</taxon>
        <taxon>metagenomes</taxon>
        <taxon>ecological metagenomes</taxon>
    </lineage>
</organism>
<dbReference type="SUPFAM" id="SSF46626">
    <property type="entry name" value="Cytochrome c"/>
    <property type="match status" value="1"/>
</dbReference>
<dbReference type="Gene3D" id="1.10.760.10">
    <property type="entry name" value="Cytochrome c-like domain"/>
    <property type="match status" value="1"/>
</dbReference>
<gene>
    <name evidence="5" type="ORF">METZ01_LOCUS286320</name>
</gene>
<protein>
    <recommendedName>
        <fullName evidence="4">Cytochrome c domain-containing protein</fullName>
    </recommendedName>
</protein>
<dbReference type="PANTHER" id="PTHR33546">
    <property type="entry name" value="LARGE, MULTIFUNCTIONAL SECRETED PROTEIN-RELATED"/>
    <property type="match status" value="1"/>
</dbReference>
<dbReference type="EMBL" id="UINC01085682">
    <property type="protein sequence ID" value="SVC33466.1"/>
    <property type="molecule type" value="Genomic_DNA"/>
</dbReference>
<accession>A0A382L9T8</accession>
<keyword evidence="3" id="KW-0408">Iron</keyword>
<evidence type="ECO:0000313" key="5">
    <source>
        <dbReference type="EMBL" id="SVC33466.1"/>
    </source>
</evidence>
<dbReference type="InterPro" id="IPR036909">
    <property type="entry name" value="Cyt_c-like_dom_sf"/>
</dbReference>
<dbReference type="PANTHER" id="PTHR33546:SF1">
    <property type="entry name" value="LARGE, MULTIFUNCTIONAL SECRETED PROTEIN"/>
    <property type="match status" value="1"/>
</dbReference>
<dbReference type="NCBIfam" id="TIGR02603">
    <property type="entry name" value="CxxCH_TIGR02603"/>
    <property type="match status" value="1"/>
</dbReference>
<proteinExistence type="predicted"/>
<dbReference type="InterPro" id="IPR011989">
    <property type="entry name" value="ARM-like"/>
</dbReference>
<dbReference type="GO" id="GO:0046872">
    <property type="term" value="F:metal ion binding"/>
    <property type="evidence" value="ECO:0007669"/>
    <property type="project" value="UniProtKB-KW"/>
</dbReference>
<sequence>MKRVLFLLLAFVLWLPVPLRAQDAEALAALVGVLKEVDDPAFHLDILKGIAAALKGQRNIKMPKGWKEIAPKLAKSPNAEVRQLAQSLSLTFGSKAALDALRKVLVDGKAKLADRQMAMVALVAARDKALPAVLRSLLKEEGLRREALRGLGAFEDAKTPPAILKIYSKLDTAGKRDALTTLASRMSFAKALMMAVGSQTVKANELPADIVRQLRAHGVKEINAQLDKVWGVSRSTPKAKLKEIAKYKKLLKAKPVKPVNLSRGRALFQRTCAQCHKLYGEGGEIGPDITGSNRNNLDYLLTNILDPNAEIPNDYRTTILRTKDNRILVGVVRRSEGQSVTMATPAEVVTMGKSDVASIEQQNFSMMPE</sequence>
<dbReference type="GO" id="GO:0020037">
    <property type="term" value="F:heme binding"/>
    <property type="evidence" value="ECO:0007669"/>
    <property type="project" value="InterPro"/>
</dbReference>
<feature type="non-terminal residue" evidence="5">
    <location>
        <position position="369"/>
    </location>
</feature>